<proteinExistence type="inferred from homology"/>
<comment type="similarity">
    <text evidence="1">Belongs to the NDRG family.</text>
</comment>
<sequence>MADSGHSISVTFPSFHSGGKEHTIRTGCGSVSVTVCGDQEKPPLITYPDLALNHMSCFQGLFVSPESASLLLHNFCIYHINPPGHELGAASIGIDDPVPSIEDLCDQILVVLNYFRLGSVMCMGAMAGAYILTLFSIKYGERVTGLILISPICKAPSWTERFYNKLTSKTLYYYGICDLVKELLIHRYFSKEVCGNPEVPESDMVVACRKLLDKRDSINVWRYLQAIDSRRDITEELKSLECKTIIFVGDSSPFHDEALQIAEKLGTNCSALVEVHACGSMVTQEQPHAMLIPLENFLKGFGLYRPCRYSNSPRSPLGPSSIDPELLYPEKMGLKLRPIKLRVSPQPRAHKN</sequence>
<dbReference type="EMBL" id="MNCJ02000324">
    <property type="protein sequence ID" value="KAF5788713.1"/>
    <property type="molecule type" value="Genomic_DNA"/>
</dbReference>
<gene>
    <name evidence="2" type="ORF">HanXRQr2_Chr09g0362291</name>
</gene>
<accession>A0A9K3I1U6</accession>
<dbReference type="GO" id="GO:0016787">
    <property type="term" value="F:hydrolase activity"/>
    <property type="evidence" value="ECO:0007669"/>
    <property type="project" value="UniProtKB-KW"/>
</dbReference>
<dbReference type="AlphaFoldDB" id="A0A9K3I1U6"/>
<dbReference type="Gene3D" id="3.40.50.1820">
    <property type="entry name" value="alpha/beta hydrolase"/>
    <property type="match status" value="1"/>
</dbReference>
<reference evidence="2" key="1">
    <citation type="journal article" date="2017" name="Nature">
        <title>The sunflower genome provides insights into oil metabolism, flowering and Asterid evolution.</title>
        <authorList>
            <person name="Badouin H."/>
            <person name="Gouzy J."/>
            <person name="Grassa C.J."/>
            <person name="Murat F."/>
            <person name="Staton S.E."/>
            <person name="Cottret L."/>
            <person name="Lelandais-Briere C."/>
            <person name="Owens G.L."/>
            <person name="Carrere S."/>
            <person name="Mayjonade B."/>
            <person name="Legrand L."/>
            <person name="Gill N."/>
            <person name="Kane N.C."/>
            <person name="Bowers J.E."/>
            <person name="Hubner S."/>
            <person name="Bellec A."/>
            <person name="Berard A."/>
            <person name="Berges H."/>
            <person name="Blanchet N."/>
            <person name="Boniface M.C."/>
            <person name="Brunel D."/>
            <person name="Catrice O."/>
            <person name="Chaidir N."/>
            <person name="Claudel C."/>
            <person name="Donnadieu C."/>
            <person name="Faraut T."/>
            <person name="Fievet G."/>
            <person name="Helmstetter N."/>
            <person name="King M."/>
            <person name="Knapp S.J."/>
            <person name="Lai Z."/>
            <person name="Le Paslier M.C."/>
            <person name="Lippi Y."/>
            <person name="Lorenzon L."/>
            <person name="Mandel J.R."/>
            <person name="Marage G."/>
            <person name="Marchand G."/>
            <person name="Marquand E."/>
            <person name="Bret-Mestries E."/>
            <person name="Morien E."/>
            <person name="Nambeesan S."/>
            <person name="Nguyen T."/>
            <person name="Pegot-Espagnet P."/>
            <person name="Pouilly N."/>
            <person name="Raftis F."/>
            <person name="Sallet E."/>
            <person name="Schiex T."/>
            <person name="Thomas J."/>
            <person name="Vandecasteele C."/>
            <person name="Vares D."/>
            <person name="Vear F."/>
            <person name="Vautrin S."/>
            <person name="Crespi M."/>
            <person name="Mangin B."/>
            <person name="Burke J.M."/>
            <person name="Salse J."/>
            <person name="Munos S."/>
            <person name="Vincourt P."/>
            <person name="Rieseberg L.H."/>
            <person name="Langlade N.B."/>
        </authorList>
    </citation>
    <scope>NUCLEOTIDE SEQUENCE</scope>
    <source>
        <tissue evidence="2">Leaves</tissue>
    </source>
</reference>
<dbReference type="Pfam" id="PF03096">
    <property type="entry name" value="Ndr"/>
    <property type="match status" value="1"/>
</dbReference>
<dbReference type="Gramene" id="mRNA:HanXRQr2_Chr09g0362291">
    <property type="protein sequence ID" value="mRNA:HanXRQr2_Chr09g0362291"/>
    <property type="gene ID" value="HanXRQr2_Chr09g0362291"/>
</dbReference>
<comment type="caution">
    <text evidence="2">The sequence shown here is derived from an EMBL/GenBank/DDBJ whole genome shotgun (WGS) entry which is preliminary data.</text>
</comment>
<keyword evidence="2" id="KW-0378">Hydrolase</keyword>
<dbReference type="InterPro" id="IPR029058">
    <property type="entry name" value="AB_hydrolase_fold"/>
</dbReference>
<organism evidence="2 3">
    <name type="scientific">Helianthus annuus</name>
    <name type="common">Common sunflower</name>
    <dbReference type="NCBI Taxonomy" id="4232"/>
    <lineage>
        <taxon>Eukaryota</taxon>
        <taxon>Viridiplantae</taxon>
        <taxon>Streptophyta</taxon>
        <taxon>Embryophyta</taxon>
        <taxon>Tracheophyta</taxon>
        <taxon>Spermatophyta</taxon>
        <taxon>Magnoliopsida</taxon>
        <taxon>eudicotyledons</taxon>
        <taxon>Gunneridae</taxon>
        <taxon>Pentapetalae</taxon>
        <taxon>asterids</taxon>
        <taxon>campanulids</taxon>
        <taxon>Asterales</taxon>
        <taxon>Asteraceae</taxon>
        <taxon>Asteroideae</taxon>
        <taxon>Heliantheae alliance</taxon>
        <taxon>Heliantheae</taxon>
        <taxon>Helianthus</taxon>
    </lineage>
</organism>
<dbReference type="SUPFAM" id="SSF53474">
    <property type="entry name" value="alpha/beta-Hydrolases"/>
    <property type="match status" value="1"/>
</dbReference>
<name>A0A9K3I1U6_HELAN</name>
<protein>
    <submittedName>
        <fullName evidence="2">Alpha/Beta hydrolase</fullName>
    </submittedName>
</protein>
<keyword evidence="3" id="KW-1185">Reference proteome</keyword>
<reference evidence="2" key="2">
    <citation type="submission" date="2020-06" db="EMBL/GenBank/DDBJ databases">
        <title>Helianthus annuus Genome sequencing and assembly Release 2.</title>
        <authorList>
            <person name="Gouzy J."/>
            <person name="Langlade N."/>
            <person name="Munos S."/>
        </authorList>
    </citation>
    <scope>NUCLEOTIDE SEQUENCE</scope>
    <source>
        <tissue evidence="2">Leaves</tissue>
    </source>
</reference>
<dbReference type="OrthoDB" id="741027at2759"/>
<evidence type="ECO:0000256" key="1">
    <source>
        <dbReference type="ARBA" id="ARBA00005598"/>
    </source>
</evidence>
<evidence type="ECO:0000313" key="2">
    <source>
        <dbReference type="EMBL" id="KAF5788713.1"/>
    </source>
</evidence>
<dbReference type="InterPro" id="IPR004142">
    <property type="entry name" value="NDRG"/>
</dbReference>
<dbReference type="Proteomes" id="UP000215914">
    <property type="component" value="Unassembled WGS sequence"/>
</dbReference>
<dbReference type="PANTHER" id="PTHR11034">
    <property type="entry name" value="N-MYC DOWNSTREAM REGULATED"/>
    <property type="match status" value="1"/>
</dbReference>
<evidence type="ECO:0000313" key="3">
    <source>
        <dbReference type="Proteomes" id="UP000215914"/>
    </source>
</evidence>